<sequence>MKQCRTVMRSTEQWANQIQVLIWKGGHGQADQRDKGKTLQQKKVWKFSKVLDPPVDYTIDAHGIFLDQLYGDEFDDRPLQNMESDWQIAGGRSISKKQFTSPQ</sequence>
<organism evidence="1 2">
    <name type="scientific">Datura stramonium</name>
    <name type="common">Jimsonweed</name>
    <name type="synonym">Common thornapple</name>
    <dbReference type="NCBI Taxonomy" id="4076"/>
    <lineage>
        <taxon>Eukaryota</taxon>
        <taxon>Viridiplantae</taxon>
        <taxon>Streptophyta</taxon>
        <taxon>Embryophyta</taxon>
        <taxon>Tracheophyta</taxon>
        <taxon>Spermatophyta</taxon>
        <taxon>Magnoliopsida</taxon>
        <taxon>eudicotyledons</taxon>
        <taxon>Gunneridae</taxon>
        <taxon>Pentapetalae</taxon>
        <taxon>asterids</taxon>
        <taxon>lamiids</taxon>
        <taxon>Solanales</taxon>
        <taxon>Solanaceae</taxon>
        <taxon>Solanoideae</taxon>
        <taxon>Datureae</taxon>
        <taxon>Datura</taxon>
    </lineage>
</organism>
<comment type="caution">
    <text evidence="1">The sequence shown here is derived from an EMBL/GenBank/DDBJ whole genome shotgun (WGS) entry which is preliminary data.</text>
</comment>
<dbReference type="EMBL" id="JACEIK010001418">
    <property type="protein sequence ID" value="MCD7469229.1"/>
    <property type="molecule type" value="Genomic_DNA"/>
</dbReference>
<evidence type="ECO:0000313" key="1">
    <source>
        <dbReference type="EMBL" id="MCD7469229.1"/>
    </source>
</evidence>
<gene>
    <name evidence="1" type="ORF">HAX54_008093</name>
</gene>
<dbReference type="Proteomes" id="UP000823775">
    <property type="component" value="Unassembled WGS sequence"/>
</dbReference>
<evidence type="ECO:0000313" key="2">
    <source>
        <dbReference type="Proteomes" id="UP000823775"/>
    </source>
</evidence>
<accession>A0ABS8TCQ0</accession>
<reference evidence="1 2" key="1">
    <citation type="journal article" date="2021" name="BMC Genomics">
        <title>Datura genome reveals duplications of psychoactive alkaloid biosynthetic genes and high mutation rate following tissue culture.</title>
        <authorList>
            <person name="Rajewski A."/>
            <person name="Carter-House D."/>
            <person name="Stajich J."/>
            <person name="Litt A."/>
        </authorList>
    </citation>
    <scope>NUCLEOTIDE SEQUENCE [LARGE SCALE GENOMIC DNA]</scope>
    <source>
        <strain evidence="1">AR-01</strain>
    </source>
</reference>
<name>A0ABS8TCQ0_DATST</name>
<protein>
    <submittedName>
        <fullName evidence="1">Uncharacterized protein</fullName>
    </submittedName>
</protein>
<proteinExistence type="predicted"/>
<keyword evidence="2" id="KW-1185">Reference proteome</keyword>